<feature type="transmembrane region" description="Helical" evidence="1">
    <location>
        <begin position="38"/>
        <end position="62"/>
    </location>
</feature>
<keyword evidence="1" id="KW-1133">Transmembrane helix</keyword>
<keyword evidence="1" id="KW-0472">Membrane</keyword>
<proteinExistence type="predicted"/>
<gene>
    <name evidence="2" type="ORF">OI69_16365</name>
</gene>
<dbReference type="Proteomes" id="UP000053038">
    <property type="component" value="Unassembled WGS sequence"/>
</dbReference>
<evidence type="ECO:0000313" key="3">
    <source>
        <dbReference type="Proteomes" id="UP000053038"/>
    </source>
</evidence>
<evidence type="ECO:0000313" key="2">
    <source>
        <dbReference type="EMBL" id="KHN49967.1"/>
    </source>
</evidence>
<dbReference type="AlphaFoldDB" id="A0A7V8L431"/>
<keyword evidence="3" id="KW-1185">Reference proteome</keyword>
<feature type="transmembrane region" description="Helical" evidence="1">
    <location>
        <begin position="6"/>
        <end position="26"/>
    </location>
</feature>
<organism evidence="2 3">
    <name type="scientific">Pectobacterium fontis</name>
    <dbReference type="NCBI Taxonomy" id="2558042"/>
    <lineage>
        <taxon>Bacteria</taxon>
        <taxon>Pseudomonadati</taxon>
        <taxon>Pseudomonadota</taxon>
        <taxon>Gammaproteobacteria</taxon>
        <taxon>Enterobacterales</taxon>
        <taxon>Pectobacteriaceae</taxon>
        <taxon>Pectobacterium</taxon>
    </lineage>
</organism>
<comment type="caution">
    <text evidence="2">The sequence shown here is derived from an EMBL/GenBank/DDBJ whole genome shotgun (WGS) entry which is preliminary data.</text>
</comment>
<reference evidence="2 3" key="1">
    <citation type="submission" date="2014-10" db="EMBL/GenBank/DDBJ databases">
        <title>Genome sequence of Pectobacterium carotovorum M022.</title>
        <authorList>
            <person name="Chan K.-G."/>
            <person name="Tan W.-S."/>
        </authorList>
    </citation>
    <scope>NUCLEOTIDE SEQUENCE [LARGE SCALE GENOMIC DNA]</scope>
    <source>
        <strain evidence="2 3">M022</strain>
    </source>
</reference>
<keyword evidence="1" id="KW-0812">Transmembrane</keyword>
<sequence length="67" mass="7725">MANYHAGFVFILLFNSFLFVIAVFNIKKAKEGSAVNLASIYHIYNQAIVLMILFFLFNYLIFNGKKI</sequence>
<accession>A0A7V8L431</accession>
<dbReference type="EMBL" id="JSXC01000045">
    <property type="protein sequence ID" value="KHN49967.1"/>
    <property type="molecule type" value="Genomic_DNA"/>
</dbReference>
<name>A0A7V8L431_9GAMM</name>
<evidence type="ECO:0000256" key="1">
    <source>
        <dbReference type="SAM" id="Phobius"/>
    </source>
</evidence>
<protein>
    <submittedName>
        <fullName evidence="2">Uncharacterized protein</fullName>
    </submittedName>
</protein>